<dbReference type="KEGG" id="sari:H5J25_09175"/>
<gene>
    <name evidence="2" type="ORF">H5J25_09175</name>
</gene>
<reference evidence="3" key="1">
    <citation type="submission" date="2020-09" db="EMBL/GenBank/DDBJ databases">
        <title>Sphingomonas sp., a new species isolated from pork steak.</title>
        <authorList>
            <person name="Heidler von Heilborn D."/>
        </authorList>
    </citation>
    <scope>NUCLEOTIDE SEQUENCE [LARGE SCALE GENOMIC DNA]</scope>
</reference>
<organism evidence="2 3">
    <name type="scientific">Sphingomonas aliaeris</name>
    <dbReference type="NCBI Taxonomy" id="2759526"/>
    <lineage>
        <taxon>Bacteria</taxon>
        <taxon>Pseudomonadati</taxon>
        <taxon>Pseudomonadota</taxon>
        <taxon>Alphaproteobacteria</taxon>
        <taxon>Sphingomonadales</taxon>
        <taxon>Sphingomonadaceae</taxon>
        <taxon>Sphingomonas</taxon>
    </lineage>
</organism>
<dbReference type="AlphaFoldDB" id="A0A974S5I9"/>
<proteinExistence type="predicted"/>
<feature type="domain" description="PilZ" evidence="1">
    <location>
        <begin position="15"/>
        <end position="103"/>
    </location>
</feature>
<dbReference type="EMBL" id="CP061035">
    <property type="protein sequence ID" value="QQV78732.1"/>
    <property type="molecule type" value="Genomic_DNA"/>
</dbReference>
<dbReference type="Proteomes" id="UP000595894">
    <property type="component" value="Chromosome"/>
</dbReference>
<protein>
    <submittedName>
        <fullName evidence="2">PilZ domain-containing protein</fullName>
    </submittedName>
</protein>
<sequence>MFAAEFEPAEVTGHRSTSRAAVSINARVGRGGFYRTLCKVTDLSMHGARLQTYSAMRKGDTIWLTLPLIGQIAATVMWADDYEAGCRFGHPLDADAYETLAALATPNS</sequence>
<dbReference type="GO" id="GO:0035438">
    <property type="term" value="F:cyclic-di-GMP binding"/>
    <property type="evidence" value="ECO:0007669"/>
    <property type="project" value="InterPro"/>
</dbReference>
<name>A0A974S5I9_9SPHN</name>
<evidence type="ECO:0000259" key="1">
    <source>
        <dbReference type="Pfam" id="PF07238"/>
    </source>
</evidence>
<evidence type="ECO:0000313" key="2">
    <source>
        <dbReference type="EMBL" id="QQV78732.1"/>
    </source>
</evidence>
<dbReference type="Pfam" id="PF07238">
    <property type="entry name" value="PilZ"/>
    <property type="match status" value="1"/>
</dbReference>
<keyword evidence="3" id="KW-1185">Reference proteome</keyword>
<accession>A0A974S5I9</accession>
<dbReference type="InterPro" id="IPR009875">
    <property type="entry name" value="PilZ_domain"/>
</dbReference>
<dbReference type="RefSeq" id="WP_202095809.1">
    <property type="nucleotide sequence ID" value="NZ_CP061035.1"/>
</dbReference>
<dbReference type="Gene3D" id="2.40.10.220">
    <property type="entry name" value="predicted glycosyltransferase like domains"/>
    <property type="match status" value="1"/>
</dbReference>
<evidence type="ECO:0000313" key="3">
    <source>
        <dbReference type="Proteomes" id="UP000595894"/>
    </source>
</evidence>
<dbReference type="SUPFAM" id="SSF141371">
    <property type="entry name" value="PilZ domain-like"/>
    <property type="match status" value="1"/>
</dbReference>